<evidence type="ECO:0000313" key="2">
    <source>
        <dbReference type="Proteomes" id="UP000005439"/>
    </source>
</evidence>
<dbReference type="CDD" id="cd13426">
    <property type="entry name" value="Peptidase_G1"/>
    <property type="match status" value="1"/>
</dbReference>
<organism evidence="1 2">
    <name type="scientific">Sulfobacillus acidophilus (strain ATCC 700253 / DSM 10332 / NAL)</name>
    <dbReference type="NCBI Taxonomy" id="679936"/>
    <lineage>
        <taxon>Bacteria</taxon>
        <taxon>Bacillati</taxon>
        <taxon>Bacillota</taxon>
        <taxon>Clostridia</taxon>
        <taxon>Eubacteriales</taxon>
        <taxon>Clostridiales Family XVII. Incertae Sedis</taxon>
        <taxon>Sulfobacillus</taxon>
    </lineage>
</organism>
<dbReference type="InterPro" id="IPR038656">
    <property type="entry name" value="Peptidase_G1_sf"/>
</dbReference>
<keyword evidence="2" id="KW-1185">Reference proteome</keyword>
<proteinExistence type="predicted"/>
<gene>
    <name evidence="1" type="ordered locus">Sulac_0919</name>
</gene>
<dbReference type="InterPro" id="IPR013320">
    <property type="entry name" value="ConA-like_dom_sf"/>
</dbReference>
<dbReference type="Gene3D" id="2.60.120.700">
    <property type="entry name" value="Peptidase G1"/>
    <property type="match status" value="1"/>
</dbReference>
<dbReference type="GO" id="GO:0006508">
    <property type="term" value="P:proteolysis"/>
    <property type="evidence" value="ECO:0007669"/>
    <property type="project" value="InterPro"/>
</dbReference>
<dbReference type="KEGG" id="sap:Sulac_0919"/>
<accession>G8TSP4</accession>
<sequence length="324" mass="33746">MSMLGKTIGLLGIASLGVWVFHLGQPTVSDVTHPIAIQPIHWIQPAKTVPVATNISTVASAPSLNWAGVVQTGNQETRVSAAWITPGWAAGTTANPNSAIAEWVGLGGLNSPSLIQVGTMTAPDNNGNPVTTAFWEVLPAAAHQTVVIPTGTRVTAAIIPLGNDSWRLLLTGQGYNQPIVNQVVHLTPSQAAGIETSADWITEAPTAANGSVLPLAPVASTTMTNVEANGIPLSQMNPNSLEAINLQGSDGQVMAQVASDGGSTNQITVDTAYGQSIPVSYPSNPIVNGYSNSNGWTIQVTIPGWSGGWGWGNYHHGWGWSWGW</sequence>
<dbReference type="STRING" id="679936.Sulac_0919"/>
<reference evidence="1 2" key="2">
    <citation type="journal article" date="2012" name="Stand. Genomic Sci.">
        <title>Complete genome sequence of the moderately thermophilic mineral-sulfide-oxidizing firmicute Sulfobacillus acidophilus type strain (NAL(T)).</title>
        <authorList>
            <person name="Anderson I."/>
            <person name="Chertkov O."/>
            <person name="Chen A."/>
            <person name="Saunders E."/>
            <person name="Lapidus A."/>
            <person name="Nolan M."/>
            <person name="Lucas S."/>
            <person name="Hammon N."/>
            <person name="Deshpande S."/>
            <person name="Cheng J.F."/>
            <person name="Han C."/>
            <person name="Tapia R."/>
            <person name="Goodwin L.A."/>
            <person name="Pitluck S."/>
            <person name="Liolios K."/>
            <person name="Pagani I."/>
            <person name="Ivanova N."/>
            <person name="Mikhailova N."/>
            <person name="Pati A."/>
            <person name="Palaniappan K."/>
            <person name="Land M."/>
            <person name="Pan C."/>
            <person name="Rohde M."/>
            <person name="Pukall R."/>
            <person name="Goker M."/>
            <person name="Detter J.C."/>
            <person name="Woyke T."/>
            <person name="Bristow J."/>
            <person name="Eisen J.A."/>
            <person name="Markowitz V."/>
            <person name="Hugenholtz P."/>
            <person name="Kyrpides N.C."/>
            <person name="Klenk H.P."/>
            <person name="Mavromatis K."/>
        </authorList>
    </citation>
    <scope>NUCLEOTIDE SEQUENCE [LARGE SCALE GENOMIC DNA]</scope>
    <source>
        <strain evidence="2">ATCC 700253 / DSM 10332 / NAL</strain>
    </source>
</reference>
<reference evidence="2" key="1">
    <citation type="submission" date="2011-12" db="EMBL/GenBank/DDBJ databases">
        <title>The complete genome of chromosome of Sulfobacillus acidophilus DSM 10332.</title>
        <authorList>
            <person name="Lucas S."/>
            <person name="Han J."/>
            <person name="Lapidus A."/>
            <person name="Bruce D."/>
            <person name="Goodwin L."/>
            <person name="Pitluck S."/>
            <person name="Peters L."/>
            <person name="Kyrpides N."/>
            <person name="Mavromatis K."/>
            <person name="Ivanova N."/>
            <person name="Mikhailova N."/>
            <person name="Chertkov O."/>
            <person name="Saunders E."/>
            <person name="Detter J.C."/>
            <person name="Tapia R."/>
            <person name="Han C."/>
            <person name="Land M."/>
            <person name="Hauser L."/>
            <person name="Markowitz V."/>
            <person name="Cheng J.-F."/>
            <person name="Hugenholtz P."/>
            <person name="Woyke T."/>
            <person name="Wu D."/>
            <person name="Pukall R."/>
            <person name="Gehrich-Schroeter G."/>
            <person name="Schneider S."/>
            <person name="Klenk H.-P."/>
            <person name="Eisen J.A."/>
        </authorList>
    </citation>
    <scope>NUCLEOTIDE SEQUENCE [LARGE SCALE GENOMIC DNA]</scope>
    <source>
        <strain evidence="2">ATCC 700253 / DSM 10332 / NAL</strain>
    </source>
</reference>
<dbReference type="Proteomes" id="UP000005439">
    <property type="component" value="Chromosome"/>
</dbReference>
<dbReference type="AlphaFoldDB" id="G8TSP4"/>
<dbReference type="InterPro" id="IPR000250">
    <property type="entry name" value="Peptidase_G1"/>
</dbReference>
<dbReference type="SUPFAM" id="SSF49899">
    <property type="entry name" value="Concanavalin A-like lectins/glucanases"/>
    <property type="match status" value="1"/>
</dbReference>
<dbReference type="EMBL" id="CP003179">
    <property type="protein sequence ID" value="AEW04421.1"/>
    <property type="molecule type" value="Genomic_DNA"/>
</dbReference>
<name>G8TSP4_SULAD</name>
<dbReference type="GO" id="GO:0070007">
    <property type="term" value="F:glutamic-type endopeptidase activity"/>
    <property type="evidence" value="ECO:0007669"/>
    <property type="project" value="InterPro"/>
</dbReference>
<dbReference type="HOGENOM" id="CLU_863121_0_0_9"/>
<protein>
    <submittedName>
        <fullName evidence="1">Uncharacterized protein</fullName>
    </submittedName>
</protein>
<dbReference type="Pfam" id="PF01828">
    <property type="entry name" value="Peptidase_A4"/>
    <property type="match status" value="1"/>
</dbReference>
<dbReference type="PATRIC" id="fig|679936.5.peg.972"/>
<evidence type="ECO:0000313" key="1">
    <source>
        <dbReference type="EMBL" id="AEW04421.1"/>
    </source>
</evidence>